<keyword evidence="4 6" id="KW-1133">Transmembrane helix</keyword>
<keyword evidence="3 6" id="KW-0812">Transmembrane</keyword>
<dbReference type="Gene3D" id="1.20.1250.20">
    <property type="entry name" value="MFS general substrate transporter like domains"/>
    <property type="match status" value="2"/>
</dbReference>
<evidence type="ECO:0000259" key="7">
    <source>
        <dbReference type="PROSITE" id="PS50850"/>
    </source>
</evidence>
<protein>
    <submittedName>
        <fullName evidence="8">MFS transporter</fullName>
    </submittedName>
</protein>
<dbReference type="InterPro" id="IPR044770">
    <property type="entry name" value="MFS_spinster-like"/>
</dbReference>
<evidence type="ECO:0000256" key="4">
    <source>
        <dbReference type="ARBA" id="ARBA00022989"/>
    </source>
</evidence>
<dbReference type="PANTHER" id="PTHR23505">
    <property type="entry name" value="SPINSTER"/>
    <property type="match status" value="1"/>
</dbReference>
<feature type="transmembrane region" description="Helical" evidence="6">
    <location>
        <begin position="390"/>
        <end position="409"/>
    </location>
</feature>
<evidence type="ECO:0000313" key="8">
    <source>
        <dbReference type="EMBL" id="MFC5411493.1"/>
    </source>
</evidence>
<feature type="transmembrane region" description="Helical" evidence="6">
    <location>
        <begin position="15"/>
        <end position="32"/>
    </location>
</feature>
<dbReference type="InterPro" id="IPR020846">
    <property type="entry name" value="MFS_dom"/>
</dbReference>
<organism evidence="8 9">
    <name type="scientific">Larkinella bovis</name>
    <dbReference type="NCBI Taxonomy" id="683041"/>
    <lineage>
        <taxon>Bacteria</taxon>
        <taxon>Pseudomonadati</taxon>
        <taxon>Bacteroidota</taxon>
        <taxon>Cytophagia</taxon>
        <taxon>Cytophagales</taxon>
        <taxon>Spirosomataceae</taxon>
        <taxon>Larkinella</taxon>
    </lineage>
</organism>
<dbReference type="RefSeq" id="WP_379848386.1">
    <property type="nucleotide sequence ID" value="NZ_JBHSMA010000006.1"/>
</dbReference>
<feature type="transmembrane region" description="Helical" evidence="6">
    <location>
        <begin position="270"/>
        <end position="287"/>
    </location>
</feature>
<keyword evidence="9" id="KW-1185">Reference proteome</keyword>
<accession>A0ABW0IDD0</accession>
<feature type="transmembrane region" description="Helical" evidence="6">
    <location>
        <begin position="146"/>
        <end position="164"/>
    </location>
</feature>
<evidence type="ECO:0000313" key="9">
    <source>
        <dbReference type="Proteomes" id="UP001596106"/>
    </source>
</evidence>
<evidence type="ECO:0000256" key="5">
    <source>
        <dbReference type="ARBA" id="ARBA00023136"/>
    </source>
</evidence>
<dbReference type="InterPro" id="IPR036259">
    <property type="entry name" value="MFS_trans_sf"/>
</dbReference>
<dbReference type="Proteomes" id="UP001596106">
    <property type="component" value="Unassembled WGS sequence"/>
</dbReference>
<evidence type="ECO:0000256" key="1">
    <source>
        <dbReference type="ARBA" id="ARBA00004141"/>
    </source>
</evidence>
<feature type="transmembrane region" description="Helical" evidence="6">
    <location>
        <begin position="170"/>
        <end position="192"/>
    </location>
</feature>
<comment type="caution">
    <text evidence="8">The sequence shown here is derived from an EMBL/GenBank/DDBJ whole genome shotgun (WGS) entry which is preliminary data.</text>
</comment>
<dbReference type="Pfam" id="PF07690">
    <property type="entry name" value="MFS_1"/>
    <property type="match status" value="1"/>
</dbReference>
<evidence type="ECO:0000256" key="3">
    <source>
        <dbReference type="ARBA" id="ARBA00022692"/>
    </source>
</evidence>
<feature type="transmembrane region" description="Helical" evidence="6">
    <location>
        <begin position="84"/>
        <end position="103"/>
    </location>
</feature>
<gene>
    <name evidence="8" type="ORF">ACFPMF_19375</name>
</gene>
<keyword evidence="2" id="KW-0813">Transport</keyword>
<proteinExistence type="predicted"/>
<dbReference type="PANTHER" id="PTHR23505:SF79">
    <property type="entry name" value="PROTEIN SPINSTER"/>
    <property type="match status" value="1"/>
</dbReference>
<evidence type="ECO:0000256" key="2">
    <source>
        <dbReference type="ARBA" id="ARBA00022448"/>
    </source>
</evidence>
<dbReference type="PROSITE" id="PS50850">
    <property type="entry name" value="MFS"/>
    <property type="match status" value="1"/>
</dbReference>
<feature type="transmembrane region" description="Helical" evidence="6">
    <location>
        <begin position="321"/>
        <end position="339"/>
    </location>
</feature>
<sequence>MIFLNNAVRTTSKSYAWLVVGLLSIVGCLNYLDRMMITTMRFTIVESIPMTDAQFGLLSSLFLWIYGFLSPLGGFLADRFKRTWVIIGSLLVWSAVTWATSYVTTYEGLLVTRALMGISEACYIPAGLAMIMDYHPGASRSLANSIHLAGIMIGSSLGFVGGWLAESYSWNFAFNTFGVIGVVYAFVLWGILREAPKQDLRVATEAQPSEPNVSFSEAVRYLLKNKEYFKALTIWGIAGIVVWLVGGWLPTYFKEQFSLSQSMAGLYSTGYLYTASLIGVITGGFLADRWGKRDSKRRIYVPILGYLIASPAIFFASSSSILYPALAGFILFAFFRVFLDANMMPILTLIIDKKYLATGYGILNFISCLIGGLSLYAGGVIRDMNIDISILFKISSGIMIMALFLLWRLKPTTESREERLG</sequence>
<keyword evidence="5 6" id="KW-0472">Membrane</keyword>
<name>A0ABW0IDD0_9BACT</name>
<feature type="transmembrane region" description="Helical" evidence="6">
    <location>
        <begin position="228"/>
        <end position="250"/>
    </location>
</feature>
<dbReference type="SUPFAM" id="SSF103473">
    <property type="entry name" value="MFS general substrate transporter"/>
    <property type="match status" value="1"/>
</dbReference>
<dbReference type="EMBL" id="JBHSMA010000006">
    <property type="protein sequence ID" value="MFC5411493.1"/>
    <property type="molecule type" value="Genomic_DNA"/>
</dbReference>
<dbReference type="InterPro" id="IPR011701">
    <property type="entry name" value="MFS"/>
</dbReference>
<feature type="domain" description="Major facilitator superfamily (MFS) profile" evidence="7">
    <location>
        <begin position="19"/>
        <end position="414"/>
    </location>
</feature>
<reference evidence="9" key="1">
    <citation type="journal article" date="2019" name="Int. J. Syst. Evol. Microbiol.">
        <title>The Global Catalogue of Microorganisms (GCM) 10K type strain sequencing project: providing services to taxonomists for standard genome sequencing and annotation.</title>
        <authorList>
            <consortium name="The Broad Institute Genomics Platform"/>
            <consortium name="The Broad Institute Genome Sequencing Center for Infectious Disease"/>
            <person name="Wu L."/>
            <person name="Ma J."/>
        </authorList>
    </citation>
    <scope>NUCLEOTIDE SEQUENCE [LARGE SCALE GENOMIC DNA]</scope>
    <source>
        <strain evidence="9">CCUG 55250</strain>
    </source>
</reference>
<comment type="subcellular location">
    <subcellularLocation>
        <location evidence="1">Membrane</location>
        <topology evidence="1">Multi-pass membrane protein</topology>
    </subcellularLocation>
</comment>
<feature type="transmembrane region" description="Helical" evidence="6">
    <location>
        <begin position="115"/>
        <end position="134"/>
    </location>
</feature>
<feature type="transmembrane region" description="Helical" evidence="6">
    <location>
        <begin position="299"/>
        <end position="315"/>
    </location>
</feature>
<feature type="transmembrane region" description="Helical" evidence="6">
    <location>
        <begin position="55"/>
        <end position="77"/>
    </location>
</feature>
<evidence type="ECO:0000256" key="6">
    <source>
        <dbReference type="SAM" id="Phobius"/>
    </source>
</evidence>
<feature type="transmembrane region" description="Helical" evidence="6">
    <location>
        <begin position="360"/>
        <end position="378"/>
    </location>
</feature>